<sequence>MDINCLHSTAIFLKYSGEIPAAHRGPMITNPLSAAVNSLPGSQIPTTPNSTLQKGVNEATANPVPATEAEAPALVRWFAH</sequence>
<protein>
    <submittedName>
        <fullName evidence="1">Uncharacterized protein</fullName>
    </submittedName>
</protein>
<dbReference type="Proteomes" id="UP001378592">
    <property type="component" value="Unassembled WGS sequence"/>
</dbReference>
<evidence type="ECO:0000313" key="2">
    <source>
        <dbReference type="Proteomes" id="UP001378592"/>
    </source>
</evidence>
<accession>A0AAN9VVA0</accession>
<proteinExistence type="predicted"/>
<evidence type="ECO:0000313" key="1">
    <source>
        <dbReference type="EMBL" id="KAK7872224.1"/>
    </source>
</evidence>
<dbReference type="EMBL" id="JAZDUA010000027">
    <property type="protein sequence ID" value="KAK7872224.1"/>
    <property type="molecule type" value="Genomic_DNA"/>
</dbReference>
<dbReference type="AlphaFoldDB" id="A0AAN9VVA0"/>
<gene>
    <name evidence="1" type="ORF">R5R35_012082</name>
</gene>
<reference evidence="1 2" key="1">
    <citation type="submission" date="2024-03" db="EMBL/GenBank/DDBJ databases">
        <title>The genome assembly and annotation of the cricket Gryllus longicercus Weissman &amp; Gray.</title>
        <authorList>
            <person name="Szrajer S."/>
            <person name="Gray D."/>
            <person name="Ylla G."/>
        </authorList>
    </citation>
    <scope>NUCLEOTIDE SEQUENCE [LARGE SCALE GENOMIC DNA]</scope>
    <source>
        <strain evidence="1">DAG 2021-001</strain>
        <tissue evidence="1">Whole body minus gut</tissue>
    </source>
</reference>
<keyword evidence="2" id="KW-1185">Reference proteome</keyword>
<organism evidence="1 2">
    <name type="scientific">Gryllus longicercus</name>
    <dbReference type="NCBI Taxonomy" id="2509291"/>
    <lineage>
        <taxon>Eukaryota</taxon>
        <taxon>Metazoa</taxon>
        <taxon>Ecdysozoa</taxon>
        <taxon>Arthropoda</taxon>
        <taxon>Hexapoda</taxon>
        <taxon>Insecta</taxon>
        <taxon>Pterygota</taxon>
        <taxon>Neoptera</taxon>
        <taxon>Polyneoptera</taxon>
        <taxon>Orthoptera</taxon>
        <taxon>Ensifera</taxon>
        <taxon>Gryllidea</taxon>
        <taxon>Grylloidea</taxon>
        <taxon>Gryllidae</taxon>
        <taxon>Gryllinae</taxon>
        <taxon>Gryllus</taxon>
    </lineage>
</organism>
<comment type="caution">
    <text evidence="1">The sequence shown here is derived from an EMBL/GenBank/DDBJ whole genome shotgun (WGS) entry which is preliminary data.</text>
</comment>
<name>A0AAN9VVA0_9ORTH</name>